<dbReference type="EMBL" id="JAWDGP010006277">
    <property type="protein sequence ID" value="KAK3744091.1"/>
    <property type="molecule type" value="Genomic_DNA"/>
</dbReference>
<sequence length="113" mass="13065">MPCSNRENLSYVGRIQEPNKVSCLRRAIKEFTSNKKLMSQDDDDGGDKEVIRATDTYILKFILYCVTPKKRWIVRGLSGPVDQLIRPSFFTQCFPLCSVRRYNRIIGIPHLTP</sequence>
<evidence type="ECO:0000313" key="1">
    <source>
        <dbReference type="EMBL" id="KAK3744091.1"/>
    </source>
</evidence>
<evidence type="ECO:0000313" key="2">
    <source>
        <dbReference type="Proteomes" id="UP001283361"/>
    </source>
</evidence>
<keyword evidence="2" id="KW-1185">Reference proteome</keyword>
<protein>
    <submittedName>
        <fullName evidence="1">Uncharacterized protein</fullName>
    </submittedName>
</protein>
<organism evidence="1 2">
    <name type="scientific">Elysia crispata</name>
    <name type="common">lettuce slug</name>
    <dbReference type="NCBI Taxonomy" id="231223"/>
    <lineage>
        <taxon>Eukaryota</taxon>
        <taxon>Metazoa</taxon>
        <taxon>Spiralia</taxon>
        <taxon>Lophotrochozoa</taxon>
        <taxon>Mollusca</taxon>
        <taxon>Gastropoda</taxon>
        <taxon>Heterobranchia</taxon>
        <taxon>Euthyneura</taxon>
        <taxon>Panpulmonata</taxon>
        <taxon>Sacoglossa</taxon>
        <taxon>Placobranchoidea</taxon>
        <taxon>Plakobranchidae</taxon>
        <taxon>Elysia</taxon>
    </lineage>
</organism>
<dbReference type="AlphaFoldDB" id="A0AAE0YFL0"/>
<accession>A0AAE0YFL0</accession>
<comment type="caution">
    <text evidence="1">The sequence shown here is derived from an EMBL/GenBank/DDBJ whole genome shotgun (WGS) entry which is preliminary data.</text>
</comment>
<reference evidence="1" key="1">
    <citation type="journal article" date="2023" name="G3 (Bethesda)">
        <title>A reference genome for the long-term kleptoplast-retaining sea slug Elysia crispata morphotype clarki.</title>
        <authorList>
            <person name="Eastman K.E."/>
            <person name="Pendleton A.L."/>
            <person name="Shaikh M.A."/>
            <person name="Suttiyut T."/>
            <person name="Ogas R."/>
            <person name="Tomko P."/>
            <person name="Gavelis G."/>
            <person name="Widhalm J.R."/>
            <person name="Wisecaver J.H."/>
        </authorList>
    </citation>
    <scope>NUCLEOTIDE SEQUENCE</scope>
    <source>
        <strain evidence="1">ECLA1</strain>
    </source>
</reference>
<name>A0AAE0YFL0_9GAST</name>
<dbReference type="Proteomes" id="UP001283361">
    <property type="component" value="Unassembled WGS sequence"/>
</dbReference>
<gene>
    <name evidence="1" type="ORF">RRG08_018717</name>
</gene>
<proteinExistence type="predicted"/>